<feature type="region of interest" description="Disordered" evidence="1">
    <location>
        <begin position="364"/>
        <end position="393"/>
    </location>
</feature>
<evidence type="ECO:0000313" key="2">
    <source>
        <dbReference type="EMBL" id="CAJ1392320.1"/>
    </source>
</evidence>
<evidence type="ECO:0000313" key="3">
    <source>
        <dbReference type="Proteomes" id="UP001178507"/>
    </source>
</evidence>
<dbReference type="EMBL" id="CAUJNA010002315">
    <property type="protein sequence ID" value="CAJ1392320.1"/>
    <property type="molecule type" value="Genomic_DNA"/>
</dbReference>
<feature type="non-terminal residue" evidence="2">
    <location>
        <position position="1"/>
    </location>
</feature>
<proteinExistence type="predicted"/>
<evidence type="ECO:0000256" key="1">
    <source>
        <dbReference type="SAM" id="MobiDB-lite"/>
    </source>
</evidence>
<dbReference type="AlphaFoldDB" id="A0AA36N6H3"/>
<feature type="compositionally biased region" description="Basic and acidic residues" evidence="1">
    <location>
        <begin position="364"/>
        <end position="374"/>
    </location>
</feature>
<feature type="non-terminal residue" evidence="2">
    <location>
        <position position="393"/>
    </location>
</feature>
<organism evidence="2 3">
    <name type="scientific">Effrenium voratum</name>
    <dbReference type="NCBI Taxonomy" id="2562239"/>
    <lineage>
        <taxon>Eukaryota</taxon>
        <taxon>Sar</taxon>
        <taxon>Alveolata</taxon>
        <taxon>Dinophyceae</taxon>
        <taxon>Suessiales</taxon>
        <taxon>Symbiodiniaceae</taxon>
        <taxon>Effrenium</taxon>
    </lineage>
</organism>
<keyword evidence="3" id="KW-1185">Reference proteome</keyword>
<name>A0AA36N6H3_9DINO</name>
<dbReference type="Proteomes" id="UP001178507">
    <property type="component" value="Unassembled WGS sequence"/>
</dbReference>
<comment type="caution">
    <text evidence="2">The sequence shown here is derived from an EMBL/GenBank/DDBJ whole genome shotgun (WGS) entry which is preliminary data.</text>
</comment>
<sequence>ARRRVIVGPGDPRLGEEKFRWAAAIVANNDAKYQINKDRAEDYSRAAESPLRWSVALDAPSAEVLQTQECDKAARVRWLQYHDRDTENLSGMLPLAVGMRVVYPVYPARKGKTLPAALVDFNVDKRTDVTFKTVAASRVRSREAVRALALHPWRAGSPALLLQQLRGEEVNWEAFREAKAPSAACEKRKEAKTLDYFSDRQWERVRANRSAICLACGPGKGEQKALKRKLPSGLARLDCRGCKFRKLEDAFPRAQLQQDDSEAKRRCLKCLKEVDILECSVCESTKQISEFNSAMATMPWAAVCADCAADVRRQPKWGRAGWFTCRTCDLFFPGAGAAEHNVLPSSARSQRWQEHMPQMRRRVERATRARERQAPKALPKVQTESKSREARVI</sequence>
<protein>
    <submittedName>
        <fullName evidence="2">Uncharacterized protein</fullName>
    </submittedName>
</protein>
<accession>A0AA36N6H3</accession>
<reference evidence="2" key="1">
    <citation type="submission" date="2023-08" db="EMBL/GenBank/DDBJ databases">
        <authorList>
            <person name="Chen Y."/>
            <person name="Shah S."/>
            <person name="Dougan E. K."/>
            <person name="Thang M."/>
            <person name="Chan C."/>
        </authorList>
    </citation>
    <scope>NUCLEOTIDE SEQUENCE</scope>
</reference>
<gene>
    <name evidence="2" type="ORF">EVOR1521_LOCUS17446</name>
</gene>
<feature type="compositionally biased region" description="Basic and acidic residues" evidence="1">
    <location>
        <begin position="383"/>
        <end position="393"/>
    </location>
</feature>